<sequence length="1066" mass="116023">MIAETFIKRPVTAMVVSIVIVLVGIISLINLPIAQYPEITPPTVSINGNFTGADAETVEQTTTTAIETQVNGTPGMTYMTSNSTSSGQSSITLNFEVGTNIDIATLDVQNRASVAEPTLPDAVKRLGLTTRKRNPSIMAVLAFYSPNGTHDATFIGNYVNLYVKDAVLRVKGVGDVMTRADDFSMRVWLNPEKMAALGITPAEVNAALQEQNLQVAGGTVGGNPQPGVQTFEYSVLTNSRLNKQEDFENIVVRTRPADGSIVYLKDIARLQLGKFDYGINAFAMGTNGVREAAFMLIYQAPGANAMDTYENLMAALETMRPTFPPDIDFSIPNETVSVVKASIDEVMHTLVEALVLVVLVVFLFLQNWRATLIPVLAIPVSLIGTFIFFGPLGFTINTLTLFAFVLAIGIVVDDAIVVVEAVQHNIDHEKMSPKNATIKAMKEISAPVIAIALILAAVFIPVGFIPGIVGRLYQQFAITIAVSVLISAFVALSLTPALCVLMLKPTKSPTAKKNILDKFFAWFNKGFNKLTMGYTKGVGKWVRATPYVLVMLVVMFVGLFFLFKNKPTGFIPLEDEGRVMVTYEMQEAASTTRSVELLKNLIERVAKIPETRVVGGLAGLNIVTFSNKSNAGTMFVNLQPWDKRKGKGQHAQDIINKIRAATADIKEARIVVIAPPAIPGLGAAAGFTFQLQQRGSTDNASQFEGVAREFIGRLNQRPEIGMAYTFFSSRTPSYKVDVDREQAKKLGVSVAEVYTTMSNFLGSSYVNDFNLYGRNFRVMSQADSSYRSSLEGMQKFYVRNSQGNMIPLGSLITTKVIEAPAVLSHFNIYRNIEINGTPKDGYSSGQAIQALQEEAAKLPAGYGYEFSGMSREEILAGNQQTTVFMISIVFVFLFLAALYESWSVPFSVLFAVPIGALGSILTLTFIPALTNNIYAQIGLITLIGLAAKNAILIVEFAKERVDKGIDVVHATLQAVRLRLRPIVMTSLAFILGVLPLAFANGAAAESRKTIGWTVFGGMISATTLAIFVVPVLFVLITKLSYGKKLKKLQEEHKLEEDIDKKAMDLG</sequence>
<evidence type="ECO:0000256" key="3">
    <source>
        <dbReference type="ARBA" id="ARBA00022448"/>
    </source>
</evidence>
<evidence type="ECO:0000256" key="8">
    <source>
        <dbReference type="ARBA" id="ARBA00023136"/>
    </source>
</evidence>
<dbReference type="Proteomes" id="UP001597511">
    <property type="component" value="Unassembled WGS sequence"/>
</dbReference>
<dbReference type="Gene3D" id="3.30.70.1320">
    <property type="entry name" value="Multidrug efflux transporter AcrB pore domain like"/>
    <property type="match status" value="1"/>
</dbReference>
<evidence type="ECO:0000256" key="7">
    <source>
        <dbReference type="ARBA" id="ARBA00022989"/>
    </source>
</evidence>
<evidence type="ECO:0000256" key="6">
    <source>
        <dbReference type="ARBA" id="ARBA00022692"/>
    </source>
</evidence>
<dbReference type="PANTHER" id="PTHR32063:SF24">
    <property type="entry name" value="CATION EFFLUX SYSTEM (ACRB_ACRD_ACRF FAMILY)"/>
    <property type="match status" value="1"/>
</dbReference>
<dbReference type="EMBL" id="JBHUOZ010000003">
    <property type="protein sequence ID" value="MFD2920910.1"/>
    <property type="molecule type" value="Genomic_DNA"/>
</dbReference>
<reference evidence="12" key="1">
    <citation type="journal article" date="2019" name="Int. J. Syst. Evol. Microbiol.">
        <title>The Global Catalogue of Microorganisms (GCM) 10K type strain sequencing project: providing services to taxonomists for standard genome sequencing and annotation.</title>
        <authorList>
            <consortium name="The Broad Institute Genomics Platform"/>
            <consortium name="The Broad Institute Genome Sequencing Center for Infectious Disease"/>
            <person name="Wu L."/>
            <person name="Ma J."/>
        </authorList>
    </citation>
    <scope>NUCLEOTIDE SEQUENCE [LARGE SCALE GENOMIC DNA]</scope>
    <source>
        <strain evidence="12">KCTC 23299</strain>
    </source>
</reference>
<dbReference type="SUPFAM" id="SSF82693">
    <property type="entry name" value="Multidrug efflux transporter AcrB pore domain, PN1, PN2, PC1 and PC2 subdomains"/>
    <property type="match status" value="4"/>
</dbReference>
<dbReference type="SUPFAM" id="SSF82714">
    <property type="entry name" value="Multidrug efflux transporter AcrB TolC docking domain, DN and DC subdomains"/>
    <property type="match status" value="2"/>
</dbReference>
<keyword evidence="4" id="KW-1003">Cell membrane</keyword>
<dbReference type="PROSITE" id="PS50156">
    <property type="entry name" value="SSD"/>
    <property type="match status" value="1"/>
</dbReference>
<dbReference type="InterPro" id="IPR027463">
    <property type="entry name" value="AcrB_DN_DC_subdom"/>
</dbReference>
<dbReference type="SUPFAM" id="SSF82866">
    <property type="entry name" value="Multidrug efflux transporter AcrB transmembrane domain"/>
    <property type="match status" value="2"/>
</dbReference>
<comment type="similarity">
    <text evidence="2">Belongs to the resistance-nodulation-cell division (RND) (TC 2.A.6) family.</text>
</comment>
<dbReference type="Gene3D" id="3.30.70.1440">
    <property type="entry name" value="Multidrug efflux transporter AcrB pore domain"/>
    <property type="match status" value="1"/>
</dbReference>
<dbReference type="PRINTS" id="PR00702">
    <property type="entry name" value="ACRIFLAVINRP"/>
</dbReference>
<evidence type="ECO:0000256" key="5">
    <source>
        <dbReference type="ARBA" id="ARBA00022519"/>
    </source>
</evidence>
<protein>
    <submittedName>
        <fullName evidence="11">Efflux RND transporter permease subunit</fullName>
    </submittedName>
</protein>
<dbReference type="InterPro" id="IPR004764">
    <property type="entry name" value="MdtF-like"/>
</dbReference>
<proteinExistence type="inferred from homology"/>
<feature type="transmembrane region" description="Helical" evidence="9">
    <location>
        <begin position="881"/>
        <end position="899"/>
    </location>
</feature>
<comment type="caution">
    <text evidence="11">The sequence shown here is derived from an EMBL/GenBank/DDBJ whole genome shotgun (WGS) entry which is preliminary data.</text>
</comment>
<keyword evidence="8 9" id="KW-0472">Membrane</keyword>
<feature type="transmembrane region" description="Helical" evidence="9">
    <location>
        <begin position="346"/>
        <end position="365"/>
    </location>
</feature>
<feature type="transmembrane region" description="Helical" evidence="9">
    <location>
        <begin position="400"/>
        <end position="423"/>
    </location>
</feature>
<name>A0ABW6A697_9BACT</name>
<keyword evidence="12" id="KW-1185">Reference proteome</keyword>
<dbReference type="Gene3D" id="3.30.70.1430">
    <property type="entry name" value="Multidrug efflux transporter AcrB pore domain"/>
    <property type="match status" value="2"/>
</dbReference>
<dbReference type="NCBIfam" id="TIGR00915">
    <property type="entry name" value="2A0602"/>
    <property type="match status" value="1"/>
</dbReference>
<organism evidence="11 12">
    <name type="scientific">Terrimonas rubra</name>
    <dbReference type="NCBI Taxonomy" id="1035890"/>
    <lineage>
        <taxon>Bacteria</taxon>
        <taxon>Pseudomonadati</taxon>
        <taxon>Bacteroidota</taxon>
        <taxon>Chitinophagia</taxon>
        <taxon>Chitinophagales</taxon>
        <taxon>Chitinophagaceae</taxon>
        <taxon>Terrimonas</taxon>
    </lineage>
</organism>
<feature type="transmembrane region" description="Helical" evidence="9">
    <location>
        <begin position="933"/>
        <end position="954"/>
    </location>
</feature>
<evidence type="ECO:0000313" key="11">
    <source>
        <dbReference type="EMBL" id="MFD2920910.1"/>
    </source>
</evidence>
<comment type="subcellular location">
    <subcellularLocation>
        <location evidence="1">Cell inner membrane</location>
        <topology evidence="1">Multi-pass membrane protein</topology>
    </subcellularLocation>
</comment>
<dbReference type="Pfam" id="PF00873">
    <property type="entry name" value="ACR_tran"/>
    <property type="match status" value="1"/>
</dbReference>
<accession>A0ABW6A697</accession>
<feature type="transmembrane region" description="Helical" evidence="9">
    <location>
        <begin position="906"/>
        <end position="927"/>
    </location>
</feature>
<dbReference type="RefSeq" id="WP_386100183.1">
    <property type="nucleotide sequence ID" value="NZ_JBHUOZ010000003.1"/>
</dbReference>
<dbReference type="InterPro" id="IPR001036">
    <property type="entry name" value="Acrflvin-R"/>
</dbReference>
<evidence type="ECO:0000256" key="9">
    <source>
        <dbReference type="SAM" id="Phobius"/>
    </source>
</evidence>
<feature type="domain" description="SSD" evidence="10">
    <location>
        <begin position="370"/>
        <end position="501"/>
    </location>
</feature>
<dbReference type="PANTHER" id="PTHR32063">
    <property type="match status" value="1"/>
</dbReference>
<gene>
    <name evidence="11" type="ORF">ACFS6H_14395</name>
</gene>
<feature type="transmembrane region" description="Helical" evidence="9">
    <location>
        <begin position="982"/>
        <end position="1004"/>
    </location>
</feature>
<feature type="transmembrane region" description="Helical" evidence="9">
    <location>
        <begin position="476"/>
        <end position="503"/>
    </location>
</feature>
<dbReference type="InterPro" id="IPR000731">
    <property type="entry name" value="SSD"/>
</dbReference>
<keyword evidence="6 9" id="KW-0812">Transmembrane</keyword>
<evidence type="ECO:0000313" key="12">
    <source>
        <dbReference type="Proteomes" id="UP001597511"/>
    </source>
</evidence>
<evidence type="ECO:0000256" key="1">
    <source>
        <dbReference type="ARBA" id="ARBA00004429"/>
    </source>
</evidence>
<keyword evidence="5" id="KW-0997">Cell inner membrane</keyword>
<evidence type="ECO:0000256" key="4">
    <source>
        <dbReference type="ARBA" id="ARBA00022475"/>
    </source>
</evidence>
<keyword evidence="7 9" id="KW-1133">Transmembrane helix</keyword>
<feature type="transmembrane region" description="Helical" evidence="9">
    <location>
        <begin position="1010"/>
        <end position="1036"/>
    </location>
</feature>
<feature type="transmembrane region" description="Helical" evidence="9">
    <location>
        <begin position="544"/>
        <end position="563"/>
    </location>
</feature>
<keyword evidence="3" id="KW-0813">Transport</keyword>
<dbReference type="NCBIfam" id="NF000282">
    <property type="entry name" value="RND_permease_1"/>
    <property type="match status" value="1"/>
</dbReference>
<feature type="transmembrane region" description="Helical" evidence="9">
    <location>
        <begin position="372"/>
        <end position="394"/>
    </location>
</feature>
<evidence type="ECO:0000256" key="2">
    <source>
        <dbReference type="ARBA" id="ARBA00010942"/>
    </source>
</evidence>
<dbReference type="Gene3D" id="3.30.2090.10">
    <property type="entry name" value="Multidrug efflux transporter AcrB TolC docking domain, DN and DC subdomains"/>
    <property type="match status" value="2"/>
</dbReference>
<feature type="transmembrane region" description="Helical" evidence="9">
    <location>
        <begin position="12"/>
        <end position="33"/>
    </location>
</feature>
<dbReference type="Gene3D" id="1.20.1640.10">
    <property type="entry name" value="Multidrug efflux transporter AcrB transmembrane domain"/>
    <property type="match status" value="2"/>
</dbReference>
<feature type="transmembrane region" description="Helical" evidence="9">
    <location>
        <begin position="444"/>
        <end position="464"/>
    </location>
</feature>
<evidence type="ECO:0000259" key="10">
    <source>
        <dbReference type="PROSITE" id="PS50156"/>
    </source>
</evidence>